<dbReference type="PRINTS" id="PR00032">
    <property type="entry name" value="HTHARAC"/>
</dbReference>
<reference evidence="5 6" key="1">
    <citation type="submission" date="2018-05" db="EMBL/GenBank/DDBJ databases">
        <title>Abyssibacter profundi OUC007T gen. nov., sp. nov, a marine bacterium isolated from seawater of the Mariana Trench.</title>
        <authorList>
            <person name="Zhou S."/>
        </authorList>
    </citation>
    <scope>NUCLEOTIDE SEQUENCE [LARGE SCALE GENOMIC DNA]</scope>
    <source>
        <strain evidence="5 6">OUC007</strain>
    </source>
</reference>
<dbReference type="InterPro" id="IPR009057">
    <property type="entry name" value="Homeodomain-like_sf"/>
</dbReference>
<dbReference type="PANTHER" id="PTHR47894:SF1">
    <property type="entry name" value="HTH-TYPE TRANSCRIPTIONAL REGULATOR VQSM"/>
    <property type="match status" value="1"/>
</dbReference>
<dbReference type="GO" id="GO:0005829">
    <property type="term" value="C:cytosol"/>
    <property type="evidence" value="ECO:0007669"/>
    <property type="project" value="TreeGrafter"/>
</dbReference>
<dbReference type="GO" id="GO:0003700">
    <property type="term" value="F:DNA-binding transcription factor activity"/>
    <property type="evidence" value="ECO:0007669"/>
    <property type="project" value="InterPro"/>
</dbReference>
<evidence type="ECO:0000256" key="1">
    <source>
        <dbReference type="ARBA" id="ARBA00023015"/>
    </source>
</evidence>
<accession>A0A363ULZ8</accession>
<evidence type="ECO:0000259" key="4">
    <source>
        <dbReference type="PROSITE" id="PS01124"/>
    </source>
</evidence>
<gene>
    <name evidence="5" type="ORF">DEH80_06305</name>
</gene>
<evidence type="ECO:0000313" key="5">
    <source>
        <dbReference type="EMBL" id="PWN56445.1"/>
    </source>
</evidence>
<dbReference type="SMART" id="SM00342">
    <property type="entry name" value="HTH_ARAC"/>
    <property type="match status" value="1"/>
</dbReference>
<keyword evidence="2" id="KW-0238">DNA-binding</keyword>
<dbReference type="OrthoDB" id="5722175at2"/>
<keyword evidence="3" id="KW-0804">Transcription</keyword>
<evidence type="ECO:0000256" key="2">
    <source>
        <dbReference type="ARBA" id="ARBA00023125"/>
    </source>
</evidence>
<sequence length="314" mass="34781">MTEPTVTRRFSQALLEAATRLGIHLPALAAGEERIRLDVHDALWAQLAAASDDPLIGLQLALHLQVGHLDVAGLLLMSCETLGEALELYTEYHPIVSQGGEVWFHPAGSQMALCYAGHYEVCREARAEMSLACAMHIARWCTGDQFEASAVEFRHAPRDAVSRYGELLGCEVHFEAPEDRVLFSQDLLSRPLIQANPALRDQLRELADQSLARLGDRSFAATVAETVQRHPQAGKEEIAGLLAMSGRHLNRKLADEGFSFKQLRDRELQALACRALERGDKIAGISAELGFSDESSFSRSFRRWTGMSPSQYRE</sequence>
<dbReference type="RefSeq" id="WP_109719639.1">
    <property type="nucleotide sequence ID" value="NZ_QEQK01000005.1"/>
</dbReference>
<dbReference type="Gene3D" id="1.10.10.60">
    <property type="entry name" value="Homeodomain-like"/>
    <property type="match status" value="1"/>
</dbReference>
<dbReference type="Pfam" id="PF12625">
    <property type="entry name" value="Arabinose_bd"/>
    <property type="match status" value="1"/>
</dbReference>
<feature type="domain" description="HTH araC/xylS-type" evidence="4">
    <location>
        <begin position="217"/>
        <end position="314"/>
    </location>
</feature>
<dbReference type="Proteomes" id="UP000251800">
    <property type="component" value="Unassembled WGS sequence"/>
</dbReference>
<organism evidence="5 6">
    <name type="scientific">Abyssibacter profundi</name>
    <dbReference type="NCBI Taxonomy" id="2182787"/>
    <lineage>
        <taxon>Bacteria</taxon>
        <taxon>Pseudomonadati</taxon>
        <taxon>Pseudomonadota</taxon>
        <taxon>Gammaproteobacteria</taxon>
        <taxon>Chromatiales</taxon>
        <taxon>Oceanococcaceae</taxon>
        <taxon>Abyssibacter</taxon>
    </lineage>
</organism>
<dbReference type="EMBL" id="QEQK01000005">
    <property type="protein sequence ID" value="PWN56445.1"/>
    <property type="molecule type" value="Genomic_DNA"/>
</dbReference>
<keyword evidence="1" id="KW-0805">Transcription regulation</keyword>
<dbReference type="GO" id="GO:0000976">
    <property type="term" value="F:transcription cis-regulatory region binding"/>
    <property type="evidence" value="ECO:0007669"/>
    <property type="project" value="TreeGrafter"/>
</dbReference>
<dbReference type="SUPFAM" id="SSF46689">
    <property type="entry name" value="Homeodomain-like"/>
    <property type="match status" value="1"/>
</dbReference>
<dbReference type="InterPro" id="IPR032687">
    <property type="entry name" value="AraC-type_N"/>
</dbReference>
<comment type="caution">
    <text evidence="5">The sequence shown here is derived from an EMBL/GenBank/DDBJ whole genome shotgun (WGS) entry which is preliminary data.</text>
</comment>
<proteinExistence type="predicted"/>
<keyword evidence="6" id="KW-1185">Reference proteome</keyword>
<dbReference type="InterPro" id="IPR020449">
    <property type="entry name" value="Tscrpt_reg_AraC-type_HTH"/>
</dbReference>
<name>A0A363ULZ8_9GAMM</name>
<evidence type="ECO:0000256" key="3">
    <source>
        <dbReference type="ARBA" id="ARBA00023163"/>
    </source>
</evidence>
<dbReference type="PROSITE" id="PS01124">
    <property type="entry name" value="HTH_ARAC_FAMILY_2"/>
    <property type="match status" value="1"/>
</dbReference>
<dbReference type="PANTHER" id="PTHR47894">
    <property type="entry name" value="HTH-TYPE TRANSCRIPTIONAL REGULATOR GADX"/>
    <property type="match status" value="1"/>
</dbReference>
<evidence type="ECO:0000313" key="6">
    <source>
        <dbReference type="Proteomes" id="UP000251800"/>
    </source>
</evidence>
<dbReference type="InterPro" id="IPR018060">
    <property type="entry name" value="HTH_AraC"/>
</dbReference>
<protein>
    <submittedName>
        <fullName evidence="5">AraC family transcriptional regulator</fullName>
    </submittedName>
</protein>
<dbReference type="AlphaFoldDB" id="A0A363ULZ8"/>
<dbReference type="Pfam" id="PF12833">
    <property type="entry name" value="HTH_18"/>
    <property type="match status" value="1"/>
</dbReference>